<dbReference type="GO" id="GO:0005886">
    <property type="term" value="C:plasma membrane"/>
    <property type="evidence" value="ECO:0000318"/>
    <property type="project" value="GO_Central"/>
</dbReference>
<evidence type="ECO:0000313" key="4">
    <source>
        <dbReference type="Proteomes" id="UP000001555"/>
    </source>
</evidence>
<reference evidence="2 4" key="1">
    <citation type="submission" date="2008-03" db="EMBL/GenBank/DDBJ databases">
        <title>Annotation of Ixodes scapularis.</title>
        <authorList>
            <consortium name="Ixodes scapularis Genome Project Consortium"/>
            <person name="Caler E."/>
            <person name="Hannick L.I."/>
            <person name="Bidwell S."/>
            <person name="Joardar V."/>
            <person name="Thiagarajan M."/>
            <person name="Amedeo P."/>
            <person name="Galinsky K.J."/>
            <person name="Schobel S."/>
            <person name="Inman J."/>
            <person name="Hostetler J."/>
            <person name="Miller J."/>
            <person name="Hammond M."/>
            <person name="Megy K."/>
            <person name="Lawson D."/>
            <person name="Kodira C."/>
            <person name="Sutton G."/>
            <person name="Meyer J."/>
            <person name="Hill C.A."/>
            <person name="Birren B."/>
            <person name="Nene V."/>
            <person name="Collins F."/>
            <person name="Alarcon-Chaidez F."/>
            <person name="Wikel S."/>
            <person name="Strausberg R."/>
        </authorList>
    </citation>
    <scope>NUCLEOTIDE SEQUENCE [LARGE SCALE GENOMIC DNA]</scope>
    <source>
        <strain evidence="4">Wikel</strain>
        <strain evidence="2">Wikel colony</strain>
    </source>
</reference>
<dbReference type="VEuPathDB" id="VectorBase:ISCW010957"/>
<proteinExistence type="evidence at protein level"/>
<dbReference type="EnsemblMetazoa" id="ISCW010957-RA">
    <property type="protein sequence ID" value="ISCW010957-PA"/>
    <property type="gene ID" value="ISCW010957"/>
</dbReference>
<accession>B7Q7L3</accession>
<evidence type="ECO:0007829" key="5">
    <source>
        <dbReference type="PeptideAtlas" id="B7Q7L3"/>
    </source>
</evidence>
<dbReference type="STRING" id="6945.B7Q7L3"/>
<dbReference type="EMBL" id="ABJB010425600">
    <property type="status" value="NOT_ANNOTATED_CDS"/>
    <property type="molecule type" value="Genomic_DNA"/>
</dbReference>
<name>B7Q7L3_IXOSC</name>
<dbReference type="PANTHER" id="PTHR13800">
    <property type="entry name" value="TRANSIENT RECEPTOR POTENTIAL CATION CHANNEL, SUBFAMILY M, MEMBER 6"/>
    <property type="match status" value="1"/>
</dbReference>
<dbReference type="EMBL" id="ABJB010935958">
    <property type="status" value="NOT_ANNOTATED_CDS"/>
    <property type="molecule type" value="Genomic_DNA"/>
</dbReference>
<dbReference type="OrthoDB" id="301415at2759"/>
<dbReference type="EMBL" id="DS876498">
    <property type="protein sequence ID" value="EEC14835.1"/>
    <property type="molecule type" value="Genomic_DNA"/>
</dbReference>
<sequence length="670" mass="75183">MTRTRDSSCRHSRMGSLFRKRTVQPLQDDPDDSEADIPLVARSPQLGRQISLQRQTSVPEDSLRYSTTRGNIHFWKNFAYEAEGRPFLCASHDLPPDQVAGVLGHEWCLALPRIALVLLTNVAPLGSALPRRVIDALRRGIIKAANTTEMWILTHGLNVGLAKEVGDAVGAELGRRQAQRCPRHPSRSGAALPPLTLLGVVRDDLLAHADLFDGRAEVHIENEGNRPEESKYELNPDHSHFLLVRDDTVNKTGLNYFLIRLEQHLASLAESPDREDSVPLVSLLVCGGIGCLRLCLDHLRRQLPLLVLEGSGGLADLLAFAYRQVQRRGPGVWDAEFVESFLKPELTSRLCLLDPTYREKALARNLFRDRVKGSCHILDSRVPAQGRAAHSGQRKKDLLLTLDWNCPDVAMTEVFLKDPSCKLQASASFSDLAVQGNLSFVVTESADVDWALFEEALVRPDREQFVRMLLDRGFQVHKVLTPRRLKRLFQRALNEQFFRSVCWEAILGHSPVVECVRLACQSDQQAVFMLVDMRSQACNLDRLDEILLKAVFKGTSPPLTSRLGMAFVERELGWLLETLTGLPELVDVQELWMNAALGIYTRGPSAAERRALVLLSLWACCSRRPQLGRLLWQACDQPIQLALLVSMAYQRLAHYAHQGNTRQELLDTSQ</sequence>
<organism>
    <name type="scientific">Ixodes scapularis</name>
    <name type="common">Black-legged tick</name>
    <name type="synonym">Deer tick</name>
    <dbReference type="NCBI Taxonomy" id="6945"/>
    <lineage>
        <taxon>Eukaryota</taxon>
        <taxon>Metazoa</taxon>
        <taxon>Ecdysozoa</taxon>
        <taxon>Arthropoda</taxon>
        <taxon>Chelicerata</taxon>
        <taxon>Arachnida</taxon>
        <taxon>Acari</taxon>
        <taxon>Parasitiformes</taxon>
        <taxon>Ixodida</taxon>
        <taxon>Ixodoidea</taxon>
        <taxon>Ixodidae</taxon>
        <taxon>Ixodinae</taxon>
        <taxon>Ixodes</taxon>
    </lineage>
</organism>
<dbReference type="PANTHER" id="PTHR13800:SF1">
    <property type="entry name" value="TRANSIENT RECEPTOR POTENTIAL CATION CHANNEL TRPM"/>
    <property type="match status" value="1"/>
</dbReference>
<feature type="domain" description="TRPM SLOG" evidence="1">
    <location>
        <begin position="86"/>
        <end position="329"/>
    </location>
</feature>
<dbReference type="EMBL" id="ABJB010311408">
    <property type="status" value="NOT_ANNOTATED_CDS"/>
    <property type="molecule type" value="Genomic_DNA"/>
</dbReference>
<dbReference type="EMBL" id="ABJB010326018">
    <property type="status" value="NOT_ANNOTATED_CDS"/>
    <property type="molecule type" value="Genomic_DNA"/>
</dbReference>
<dbReference type="GO" id="GO:0005261">
    <property type="term" value="F:monoatomic cation channel activity"/>
    <property type="evidence" value="ECO:0000318"/>
    <property type="project" value="GO_Central"/>
</dbReference>
<dbReference type="VEuPathDB" id="VectorBase:ISCP_000367"/>
<dbReference type="EMBL" id="ABJB010781821">
    <property type="status" value="NOT_ANNOTATED_CDS"/>
    <property type="molecule type" value="Genomic_DNA"/>
</dbReference>
<dbReference type="EMBL" id="ABJB010319387">
    <property type="status" value="NOT_ANNOTATED_CDS"/>
    <property type="molecule type" value="Genomic_DNA"/>
</dbReference>
<protein>
    <recommendedName>
        <fullName evidence="1">TRPM SLOG domain-containing protein</fullName>
    </recommendedName>
</protein>
<evidence type="ECO:0000259" key="1">
    <source>
        <dbReference type="Pfam" id="PF18139"/>
    </source>
</evidence>
<dbReference type="Pfam" id="PF18139">
    <property type="entry name" value="LSDAT_euk"/>
    <property type="match status" value="1"/>
</dbReference>
<keyword evidence="4" id="KW-1185">Reference proteome</keyword>
<dbReference type="EMBL" id="ABJB010933382">
    <property type="status" value="NOT_ANNOTATED_CDS"/>
    <property type="molecule type" value="Genomic_DNA"/>
</dbReference>
<dbReference type="HOGENOM" id="CLU_410092_0_0_1"/>
<dbReference type="VEuPathDB" id="VectorBase:ISCI010957"/>
<dbReference type="InterPro" id="IPR050927">
    <property type="entry name" value="TRPM"/>
</dbReference>
<keyword evidence="5" id="KW-1267">Proteomics identification</keyword>
<dbReference type="EMBL" id="ABJB010724824">
    <property type="status" value="NOT_ANNOTATED_CDS"/>
    <property type="molecule type" value="Genomic_DNA"/>
</dbReference>
<dbReference type="InterPro" id="IPR041491">
    <property type="entry name" value="TRPM_SLOG"/>
</dbReference>
<reference evidence="3" key="2">
    <citation type="submission" date="2020-05" db="UniProtKB">
        <authorList>
            <consortium name="EnsemblMetazoa"/>
        </authorList>
    </citation>
    <scope>IDENTIFICATION</scope>
    <source>
        <strain evidence="3">wikel</strain>
    </source>
</reference>
<dbReference type="GO" id="GO:0030001">
    <property type="term" value="P:metal ion transport"/>
    <property type="evidence" value="ECO:0000318"/>
    <property type="project" value="GO_Central"/>
</dbReference>
<evidence type="ECO:0000313" key="3">
    <source>
        <dbReference type="EnsemblMetazoa" id="ISCW010957-PA"/>
    </source>
</evidence>
<evidence type="ECO:0000313" key="2">
    <source>
        <dbReference type="EMBL" id="EEC14835.1"/>
    </source>
</evidence>
<dbReference type="GO" id="GO:0098655">
    <property type="term" value="P:monoatomic cation transmembrane transport"/>
    <property type="evidence" value="ECO:0000318"/>
    <property type="project" value="GO_Central"/>
</dbReference>
<dbReference type="EMBL" id="ABJB010155459">
    <property type="status" value="NOT_ANNOTATED_CDS"/>
    <property type="molecule type" value="Genomic_DNA"/>
</dbReference>
<dbReference type="PaxDb" id="6945-B7Q7L3"/>
<dbReference type="AlphaFoldDB" id="B7Q7L3"/>
<dbReference type="InParanoid" id="B7Q7L3"/>
<dbReference type="EMBL" id="ABJB010609573">
    <property type="status" value="NOT_ANNOTATED_CDS"/>
    <property type="molecule type" value="Genomic_DNA"/>
</dbReference>
<gene>
    <name evidence="2" type="ORF">IscW_ISCW010957</name>
</gene>
<dbReference type="Proteomes" id="UP000001555">
    <property type="component" value="Unassembled WGS sequence"/>
</dbReference>